<dbReference type="Proteomes" id="UP000384354">
    <property type="component" value="Unassembled WGS sequence"/>
</dbReference>
<feature type="compositionally biased region" description="Basic and acidic residues" evidence="4">
    <location>
        <begin position="1"/>
        <end position="13"/>
    </location>
</feature>
<dbReference type="InterPro" id="IPR033120">
    <property type="entry name" value="HOTDOG_ACOT"/>
</dbReference>
<dbReference type="GO" id="GO:0006637">
    <property type="term" value="P:acyl-CoA metabolic process"/>
    <property type="evidence" value="ECO:0007669"/>
    <property type="project" value="TreeGrafter"/>
</dbReference>
<dbReference type="InterPro" id="IPR029069">
    <property type="entry name" value="HotDog_dom_sf"/>
</dbReference>
<name>A0A5E4VMJ4_9BURK</name>
<dbReference type="CDD" id="cd03442">
    <property type="entry name" value="BFIT_BACH"/>
    <property type="match status" value="1"/>
</dbReference>
<dbReference type="InterPro" id="IPR006683">
    <property type="entry name" value="Thioestr_dom"/>
</dbReference>
<organism evidence="6 7">
    <name type="scientific">Pandoraea cepalis</name>
    <dbReference type="NCBI Taxonomy" id="2508294"/>
    <lineage>
        <taxon>Bacteria</taxon>
        <taxon>Pseudomonadati</taxon>
        <taxon>Pseudomonadota</taxon>
        <taxon>Betaproteobacteria</taxon>
        <taxon>Burkholderiales</taxon>
        <taxon>Burkholderiaceae</taxon>
        <taxon>Pandoraea</taxon>
    </lineage>
</organism>
<feature type="domain" description="HotDog ACOT-type" evidence="5">
    <location>
        <begin position="58"/>
        <end position="170"/>
    </location>
</feature>
<dbReference type="SUPFAM" id="SSF54637">
    <property type="entry name" value="Thioesterase/thiol ester dehydrase-isomerase"/>
    <property type="match status" value="1"/>
</dbReference>
<accession>A0A5E4VMJ4</accession>
<comment type="similarity">
    <text evidence="1">Belongs to the acyl coenzyme A hydrolase family.</text>
</comment>
<evidence type="ECO:0000259" key="5">
    <source>
        <dbReference type="PROSITE" id="PS51770"/>
    </source>
</evidence>
<dbReference type="GO" id="GO:0005829">
    <property type="term" value="C:cytosol"/>
    <property type="evidence" value="ECO:0007669"/>
    <property type="project" value="TreeGrafter"/>
</dbReference>
<evidence type="ECO:0000256" key="2">
    <source>
        <dbReference type="ARBA" id="ARBA00022801"/>
    </source>
</evidence>
<evidence type="ECO:0000256" key="3">
    <source>
        <dbReference type="PROSITE-ProRule" id="PRU01106"/>
    </source>
</evidence>
<evidence type="ECO:0000313" key="6">
    <source>
        <dbReference type="EMBL" id="VVE12250.1"/>
    </source>
</evidence>
<sequence length="213" mass="23306">MRATHNSEVDSRRASATTTQSKYDGALPDAIPEYRTTLGNVTSPAKTNIMTTPQNPNERSEVTFRFLAEPAAVNFGGKVHGGSLMKWIDEVAYACAATWSGRYCVTVSVGNIRFRRPILVGNLVELRARIVATGRTSMHIHVSVHAGDPKWGELRQTTDCLMVFVAVDESNHPVGIPSFEPKTDEQKALAKYAMDVKAALDAIVELKPENVAH</sequence>
<dbReference type="AlphaFoldDB" id="A0A5E4VMJ4"/>
<gene>
    <name evidence="6" type="ORF">PCE31106_02683</name>
</gene>
<dbReference type="PROSITE" id="PS51770">
    <property type="entry name" value="HOTDOG_ACOT"/>
    <property type="match status" value="1"/>
</dbReference>
<evidence type="ECO:0000256" key="1">
    <source>
        <dbReference type="ARBA" id="ARBA00010458"/>
    </source>
</evidence>
<reference evidence="6 7" key="1">
    <citation type="submission" date="2019-08" db="EMBL/GenBank/DDBJ databases">
        <authorList>
            <person name="Peeters C."/>
        </authorList>
    </citation>
    <scope>NUCLEOTIDE SEQUENCE [LARGE SCALE GENOMIC DNA]</scope>
    <source>
        <strain evidence="6 7">LMG 31106</strain>
    </source>
</reference>
<dbReference type="PANTHER" id="PTHR11049:SF16">
    <property type="entry name" value="PROTEIN VDLD"/>
    <property type="match status" value="1"/>
</dbReference>
<protein>
    <submittedName>
        <fullName evidence="6">Acyl-CoA hydrolase</fullName>
    </submittedName>
</protein>
<feature type="region of interest" description="Disordered" evidence="4">
    <location>
        <begin position="1"/>
        <end position="27"/>
    </location>
</feature>
<keyword evidence="2 3" id="KW-0378">Hydrolase</keyword>
<dbReference type="GO" id="GO:0052816">
    <property type="term" value="F:long-chain fatty acyl-CoA hydrolase activity"/>
    <property type="evidence" value="ECO:0007669"/>
    <property type="project" value="TreeGrafter"/>
</dbReference>
<dbReference type="EMBL" id="CABPSL010000009">
    <property type="protein sequence ID" value="VVE12250.1"/>
    <property type="molecule type" value="Genomic_DNA"/>
</dbReference>
<evidence type="ECO:0000256" key="4">
    <source>
        <dbReference type="SAM" id="MobiDB-lite"/>
    </source>
</evidence>
<evidence type="ECO:0000313" key="7">
    <source>
        <dbReference type="Proteomes" id="UP000384354"/>
    </source>
</evidence>
<dbReference type="PANTHER" id="PTHR11049">
    <property type="entry name" value="ACYL COENZYME A THIOESTER HYDROLASE"/>
    <property type="match status" value="1"/>
</dbReference>
<dbReference type="InterPro" id="IPR040170">
    <property type="entry name" value="Cytosol_ACT"/>
</dbReference>
<proteinExistence type="inferred from homology"/>
<dbReference type="Gene3D" id="3.10.129.10">
    <property type="entry name" value="Hotdog Thioesterase"/>
    <property type="match status" value="1"/>
</dbReference>
<dbReference type="Pfam" id="PF03061">
    <property type="entry name" value="4HBT"/>
    <property type="match status" value="1"/>
</dbReference>